<organism evidence="2 3">
    <name type="scientific">Caerostris extrusa</name>
    <name type="common">Bark spider</name>
    <name type="synonym">Caerostris bankana</name>
    <dbReference type="NCBI Taxonomy" id="172846"/>
    <lineage>
        <taxon>Eukaryota</taxon>
        <taxon>Metazoa</taxon>
        <taxon>Ecdysozoa</taxon>
        <taxon>Arthropoda</taxon>
        <taxon>Chelicerata</taxon>
        <taxon>Arachnida</taxon>
        <taxon>Araneae</taxon>
        <taxon>Araneomorphae</taxon>
        <taxon>Entelegynae</taxon>
        <taxon>Araneoidea</taxon>
        <taxon>Araneidae</taxon>
        <taxon>Caerostris</taxon>
    </lineage>
</organism>
<sequence>MKRRHCTMLRKPTKSPRSVTVKSTSQSAVECRWHFAKHGPSSSAHQLLFGGVPVTAASHRASLSVPTPLRKLLSPSARSAVFGEGSDDVIFYCLSSYGFML</sequence>
<proteinExistence type="predicted"/>
<dbReference type="EMBL" id="BPLR01010892">
    <property type="protein sequence ID" value="GIY42751.1"/>
    <property type="molecule type" value="Genomic_DNA"/>
</dbReference>
<evidence type="ECO:0000313" key="3">
    <source>
        <dbReference type="Proteomes" id="UP001054945"/>
    </source>
</evidence>
<accession>A0AAV4TC08</accession>
<feature type="compositionally biased region" description="Basic residues" evidence="1">
    <location>
        <begin position="1"/>
        <end position="14"/>
    </location>
</feature>
<comment type="caution">
    <text evidence="2">The sequence shown here is derived from an EMBL/GenBank/DDBJ whole genome shotgun (WGS) entry which is preliminary data.</text>
</comment>
<keyword evidence="3" id="KW-1185">Reference proteome</keyword>
<name>A0AAV4TC08_CAEEX</name>
<feature type="region of interest" description="Disordered" evidence="1">
    <location>
        <begin position="1"/>
        <end position="21"/>
    </location>
</feature>
<evidence type="ECO:0000313" key="2">
    <source>
        <dbReference type="EMBL" id="GIY42751.1"/>
    </source>
</evidence>
<dbReference type="Proteomes" id="UP001054945">
    <property type="component" value="Unassembled WGS sequence"/>
</dbReference>
<reference evidence="2 3" key="1">
    <citation type="submission" date="2021-06" db="EMBL/GenBank/DDBJ databases">
        <title>Caerostris extrusa draft genome.</title>
        <authorList>
            <person name="Kono N."/>
            <person name="Arakawa K."/>
        </authorList>
    </citation>
    <scope>NUCLEOTIDE SEQUENCE [LARGE SCALE GENOMIC DNA]</scope>
</reference>
<gene>
    <name evidence="2" type="ORF">CEXT_419751</name>
</gene>
<protein>
    <submittedName>
        <fullName evidence="2">Uncharacterized protein</fullName>
    </submittedName>
</protein>
<evidence type="ECO:0000256" key="1">
    <source>
        <dbReference type="SAM" id="MobiDB-lite"/>
    </source>
</evidence>
<dbReference type="AlphaFoldDB" id="A0AAV4TC08"/>